<keyword evidence="1" id="KW-0472">Membrane</keyword>
<keyword evidence="3" id="KW-1185">Reference proteome</keyword>
<keyword evidence="1" id="KW-0812">Transmembrane</keyword>
<organism evidence="2 3">
    <name type="scientific">Peptoniphilus senegalensis</name>
    <dbReference type="NCBI Taxonomy" id="1465757"/>
    <lineage>
        <taxon>Bacteria</taxon>
        <taxon>Bacillati</taxon>
        <taxon>Bacillota</taxon>
        <taxon>Tissierellia</taxon>
        <taxon>Tissierellales</taxon>
        <taxon>Peptoniphilaceae</taxon>
        <taxon>Peptoniphilus</taxon>
    </lineage>
</organism>
<proteinExistence type="predicted"/>
<evidence type="ECO:0000313" key="3">
    <source>
        <dbReference type="Proteomes" id="UP001491691"/>
    </source>
</evidence>
<reference evidence="2 3" key="1">
    <citation type="submission" date="2024-04" db="EMBL/GenBank/DDBJ databases">
        <title>Human intestinal bacterial collection.</title>
        <authorList>
            <person name="Pauvert C."/>
            <person name="Hitch T.C.A."/>
            <person name="Clavel T."/>
        </authorList>
    </citation>
    <scope>NUCLEOTIDE SEQUENCE [LARGE SCALE GENOMIC DNA]</scope>
    <source>
        <strain evidence="2 3">CLA-SR-H019</strain>
    </source>
</reference>
<gene>
    <name evidence="2" type="ORF">AAA073_05950</name>
</gene>
<protein>
    <submittedName>
        <fullName evidence="2">Uncharacterized protein</fullName>
    </submittedName>
</protein>
<evidence type="ECO:0000313" key="2">
    <source>
        <dbReference type="EMBL" id="MEQ3346974.1"/>
    </source>
</evidence>
<accession>A0ABV1J2I9</accession>
<name>A0ABV1J2I9_9FIRM</name>
<comment type="caution">
    <text evidence="2">The sequence shown here is derived from an EMBL/GenBank/DDBJ whole genome shotgun (WGS) entry which is preliminary data.</text>
</comment>
<feature type="transmembrane region" description="Helical" evidence="1">
    <location>
        <begin position="6"/>
        <end position="27"/>
    </location>
</feature>
<dbReference type="Proteomes" id="UP001491691">
    <property type="component" value="Unassembled WGS sequence"/>
</dbReference>
<keyword evidence="1" id="KW-1133">Transmembrane helix</keyword>
<dbReference type="EMBL" id="JBBNPP010000010">
    <property type="protein sequence ID" value="MEQ3346974.1"/>
    <property type="molecule type" value="Genomic_DNA"/>
</dbReference>
<dbReference type="RefSeq" id="WP_019108390.1">
    <property type="nucleotide sequence ID" value="NZ_CABKRY010000002.1"/>
</dbReference>
<evidence type="ECO:0000256" key="1">
    <source>
        <dbReference type="SAM" id="Phobius"/>
    </source>
</evidence>
<sequence length="73" mass="8413">MAIGGKIGAVFSVVGGSIVGTLAGGYFPEYYISIKKQVQYEYPINTQRPKMRAINYIYHGPKYDRYQNYWFSF</sequence>